<accession>A0ABX4FQR0</accession>
<protein>
    <recommendedName>
        <fullName evidence="3">PilZ domain-containing protein</fullName>
    </recommendedName>
</protein>
<dbReference type="Proteomes" id="UP000215999">
    <property type="component" value="Unassembled WGS sequence"/>
</dbReference>
<name>A0ABX4FQR0_9GAMM</name>
<organism evidence="1 2">
    <name type="scientific">Photobacterium sanguinicancri</name>
    <dbReference type="NCBI Taxonomy" id="875932"/>
    <lineage>
        <taxon>Bacteria</taxon>
        <taxon>Pseudomonadati</taxon>
        <taxon>Pseudomonadota</taxon>
        <taxon>Gammaproteobacteria</taxon>
        <taxon>Vibrionales</taxon>
        <taxon>Vibrionaceae</taxon>
        <taxon>Photobacterium</taxon>
    </lineage>
</organism>
<sequence>MNPDIARGVPTEFEIQLFMVVLTKFQIQRSLLLKLSPEDIVINDEIDTINIGHLIKGRSDDRGVGVQFTKASNKKEYFLTKQLKLKLDKYYKDNGFELS</sequence>
<comment type="caution">
    <text evidence="1">The sequence shown here is derived from an EMBL/GenBank/DDBJ whole genome shotgun (WGS) entry which is preliminary data.</text>
</comment>
<evidence type="ECO:0000313" key="2">
    <source>
        <dbReference type="Proteomes" id="UP000215999"/>
    </source>
</evidence>
<proteinExistence type="predicted"/>
<gene>
    <name evidence="1" type="ORF">ASV53_24520</name>
</gene>
<keyword evidence="2" id="KW-1185">Reference proteome</keyword>
<evidence type="ECO:0000313" key="1">
    <source>
        <dbReference type="EMBL" id="OZS41302.1"/>
    </source>
</evidence>
<feature type="non-terminal residue" evidence="1">
    <location>
        <position position="99"/>
    </location>
</feature>
<dbReference type="EMBL" id="NOIF01000445">
    <property type="protein sequence ID" value="OZS41302.1"/>
    <property type="molecule type" value="Genomic_DNA"/>
</dbReference>
<reference evidence="1 2" key="1">
    <citation type="journal article" date="2016" name="Antonie Van Leeuwenhoek">
        <title>Photobacterium sanguinicancri sp. nov. isolated from marine animals.</title>
        <authorList>
            <person name="Gomez-Gil B."/>
            <person name="Roque A."/>
            <person name="Rotllant G."/>
            <person name="Romalde J.L."/>
            <person name="Doce A."/>
            <person name="Eggermont M."/>
            <person name="Defoirdt T."/>
        </authorList>
    </citation>
    <scope>NUCLEOTIDE SEQUENCE [LARGE SCALE GENOMIC DNA]</scope>
    <source>
        <strain evidence="1 2">CAIM 1827</strain>
    </source>
</reference>
<evidence type="ECO:0008006" key="3">
    <source>
        <dbReference type="Google" id="ProtNLM"/>
    </source>
</evidence>
<dbReference type="RefSeq" id="WP_205049244.1">
    <property type="nucleotide sequence ID" value="NZ_NOIF01000445.1"/>
</dbReference>